<sequence length="401" mass="46318">MTLTNRQARHLFLDGHGLSDRSLGRATADRVLETVRALGFVQLDSINTVERAHHMILYSRLTGYRRSHLDRLHGKDAALFEHWTHDASLIPVEYFPHWRHRFDEARERLEKPVWRARLGDDAHAVIRAVHDRVAREGPLMARDFDDAHKGEGAWWGWGPSKTALEYLWRAGALAIARRERFEKVYDLTERVIPDEHRSREPSRAETVDWACREALARLGFATHGELAAFWDLVSPEEARAWAEAENGRDIVEIAVEGADGRLRKAWAFNEIEGRLDDLAPPSKTLRLVSPFDPAIRDRRRAERLFGFDYRIEVFVPANKRTYGYYVLPILEGDRFVGRIDLKAHRGDGVLEARGLWLEPRMRLTPSRETGLRRALDRLARFAELEEVRADEAFGRCRRGEA</sequence>
<name>A0A7S8C8E3_9HYPH</name>
<evidence type="ECO:0000313" key="1">
    <source>
        <dbReference type="EMBL" id="QPC45206.1"/>
    </source>
</evidence>
<evidence type="ECO:0000313" key="2">
    <source>
        <dbReference type="Proteomes" id="UP000593594"/>
    </source>
</evidence>
<dbReference type="InterPro" id="IPR009351">
    <property type="entry name" value="AlkZ-like"/>
</dbReference>
<dbReference type="PANTHER" id="PTHR30528:SF0">
    <property type="entry name" value="CYTOPLASMIC PROTEIN"/>
    <property type="match status" value="1"/>
</dbReference>
<dbReference type="PANTHER" id="PTHR30528">
    <property type="entry name" value="CYTOPLASMIC PROTEIN"/>
    <property type="match status" value="1"/>
</dbReference>
<reference evidence="1 2" key="1">
    <citation type="submission" date="2020-06" db="EMBL/GenBank/DDBJ databases">
        <title>Genome sequence of 2 isolates from Red Sea Mangroves.</title>
        <authorList>
            <person name="Sefrji F."/>
            <person name="Michoud G."/>
            <person name="Merlino G."/>
            <person name="Daffonchio D."/>
        </authorList>
    </citation>
    <scope>NUCLEOTIDE SEQUENCE [LARGE SCALE GENOMIC DNA]</scope>
    <source>
        <strain evidence="1 2">R1DC25</strain>
    </source>
</reference>
<dbReference type="EMBL" id="CP058214">
    <property type="protein sequence ID" value="QPC45206.1"/>
    <property type="molecule type" value="Genomic_DNA"/>
</dbReference>
<keyword evidence="2" id="KW-1185">Reference proteome</keyword>
<dbReference type="Pfam" id="PF06224">
    <property type="entry name" value="AlkZ-like"/>
    <property type="match status" value="1"/>
</dbReference>
<gene>
    <name evidence="1" type="ORF">HW532_05995</name>
</gene>
<dbReference type="Proteomes" id="UP000593594">
    <property type="component" value="Chromosome"/>
</dbReference>
<protein>
    <submittedName>
        <fullName evidence="1">Winged helix-turn-helix domain-containing protein</fullName>
    </submittedName>
</protein>
<accession>A0A7S8C8E3</accession>
<organism evidence="1 2">
    <name type="scientific">Kaustia mangrovi</name>
    <dbReference type="NCBI Taxonomy" id="2593653"/>
    <lineage>
        <taxon>Bacteria</taxon>
        <taxon>Pseudomonadati</taxon>
        <taxon>Pseudomonadota</taxon>
        <taxon>Alphaproteobacteria</taxon>
        <taxon>Hyphomicrobiales</taxon>
        <taxon>Parvibaculaceae</taxon>
        <taxon>Kaustia</taxon>
    </lineage>
</organism>
<dbReference type="KEGG" id="kmn:HW532_05995"/>
<proteinExistence type="predicted"/>
<dbReference type="AlphaFoldDB" id="A0A7S8C8E3"/>